<keyword evidence="1" id="KW-0175">Coiled coil</keyword>
<reference evidence="2 3" key="1">
    <citation type="journal article" date="2021" name="Int. J. Syst. Evol. Microbiol.">
        <title>Faecalibacter bovis sp. nov., isolated from cow faeces.</title>
        <authorList>
            <person name="Li F."/>
            <person name="Zhao W."/>
            <person name="Hong Q."/>
            <person name="Shao Q."/>
            <person name="Song J."/>
            <person name="Yang S."/>
        </authorList>
    </citation>
    <scope>NUCLEOTIDE SEQUENCE [LARGE SCALE GENOMIC DNA]</scope>
    <source>
        <strain evidence="2 3">ZY171143</strain>
    </source>
</reference>
<organism evidence="2 3">
    <name type="scientific">Faecalibacter bovis</name>
    <dbReference type="NCBI Taxonomy" id="2898187"/>
    <lineage>
        <taxon>Bacteria</taxon>
        <taxon>Pseudomonadati</taxon>
        <taxon>Bacteroidota</taxon>
        <taxon>Flavobacteriia</taxon>
        <taxon>Flavobacteriales</taxon>
        <taxon>Weeksellaceae</taxon>
        <taxon>Faecalibacter</taxon>
    </lineage>
</organism>
<accession>A0ABX7XF79</accession>
<sequence length="156" mass="18005">MKKIIFSCVILAGITSCVPQKKFDDLENSYYASLDEQGKLNKELTLANHSIETLEKELDKTKKELYVKDTAFANAQRLMNVSQSEFEGLLQEMHSALNSSSQKSQTFFNQLTDKEKQVEELLKNQKELEAKIENQNNEIINLKKQIFVKEIQDKVK</sequence>
<evidence type="ECO:0000313" key="2">
    <source>
        <dbReference type="EMBL" id="QTV06259.1"/>
    </source>
</evidence>
<dbReference type="EMBL" id="CP072842">
    <property type="protein sequence ID" value="QTV06259.1"/>
    <property type="molecule type" value="Genomic_DNA"/>
</dbReference>
<dbReference type="PROSITE" id="PS51257">
    <property type="entry name" value="PROKAR_LIPOPROTEIN"/>
    <property type="match status" value="1"/>
</dbReference>
<evidence type="ECO:0000313" key="3">
    <source>
        <dbReference type="Proteomes" id="UP000672011"/>
    </source>
</evidence>
<name>A0ABX7XF79_9FLAO</name>
<evidence type="ECO:0008006" key="4">
    <source>
        <dbReference type="Google" id="ProtNLM"/>
    </source>
</evidence>
<reference evidence="3" key="2">
    <citation type="submission" date="2021-04" db="EMBL/GenBank/DDBJ databases">
        <title>Taxonomy of Flavobacteriaceae bacterium ZY171143.</title>
        <authorList>
            <person name="Li F."/>
        </authorList>
    </citation>
    <scope>NUCLEOTIDE SEQUENCE [LARGE SCALE GENOMIC DNA]</scope>
    <source>
        <strain evidence="3">ZY171143</strain>
    </source>
</reference>
<protein>
    <recommendedName>
        <fullName evidence="4">Cell-wall binding lipoprotein</fullName>
    </recommendedName>
</protein>
<gene>
    <name evidence="2" type="ORF">J9309_02695</name>
</gene>
<dbReference type="Proteomes" id="UP000672011">
    <property type="component" value="Chromosome"/>
</dbReference>
<keyword evidence="3" id="KW-1185">Reference proteome</keyword>
<dbReference type="RefSeq" id="WP_230476901.1">
    <property type="nucleotide sequence ID" value="NZ_CP072842.1"/>
</dbReference>
<proteinExistence type="predicted"/>
<feature type="coiled-coil region" evidence="1">
    <location>
        <begin position="108"/>
        <end position="145"/>
    </location>
</feature>
<evidence type="ECO:0000256" key="1">
    <source>
        <dbReference type="SAM" id="Coils"/>
    </source>
</evidence>